<keyword evidence="3 9" id="KW-0349">Heme</keyword>
<keyword evidence="6" id="KW-0677">Repeat</keyword>
<keyword evidence="5" id="KW-0732">Signal</keyword>
<feature type="binding site" description="axial binding residue" evidence="10">
    <location>
        <position position="341"/>
    </location>
    <ligand>
        <name>heme c</name>
        <dbReference type="ChEBI" id="CHEBI:61717"/>
        <label>3</label>
    </ligand>
    <ligandPart>
        <name>Fe</name>
        <dbReference type="ChEBI" id="CHEBI:18248"/>
    </ligandPart>
</feature>
<comment type="caution">
    <text evidence="12">The sequence shown here is derived from an EMBL/GenBank/DDBJ whole genome shotgun (WGS) entry which is preliminary data.</text>
</comment>
<dbReference type="Proteomes" id="UP000245890">
    <property type="component" value="Unassembled WGS sequence"/>
</dbReference>
<gene>
    <name evidence="12" type="ORF">DD559_15625</name>
</gene>
<dbReference type="InterPro" id="IPR009056">
    <property type="entry name" value="Cyt_c-like_dom"/>
</dbReference>
<evidence type="ECO:0000256" key="10">
    <source>
        <dbReference type="PIRSR" id="PIRSR000018-51"/>
    </source>
</evidence>
<dbReference type="InterPro" id="IPR051459">
    <property type="entry name" value="Cytochrome_c-type_DH"/>
</dbReference>
<name>A0A2U0SGW0_9SPHN</name>
<reference evidence="12 13" key="1">
    <citation type="submission" date="2018-05" db="EMBL/GenBank/DDBJ databases">
        <title>Description of Sphingomonas pokkalii sp nov, isolated from the rhizosphere of saline tolerant pokkali rice and its draft genome analysis.</title>
        <authorList>
            <person name="Menon R."/>
            <person name="Kumari S."/>
            <person name="Rameshkumar N."/>
        </authorList>
    </citation>
    <scope>NUCLEOTIDE SEQUENCE [LARGE SCALE GENOMIC DNA]</scope>
    <source>
        <strain evidence="12 13">L3B27</strain>
    </source>
</reference>
<evidence type="ECO:0000256" key="2">
    <source>
        <dbReference type="ARBA" id="ARBA00022475"/>
    </source>
</evidence>
<feature type="binding site" description="covalent" evidence="9">
    <location>
        <position position="340"/>
    </location>
    <ligand>
        <name>heme c</name>
        <dbReference type="ChEBI" id="CHEBI:61717"/>
        <label>3</label>
    </ligand>
</feature>
<comment type="subcellular location">
    <subcellularLocation>
        <location evidence="1">Cell membrane</location>
    </subcellularLocation>
</comment>
<feature type="binding site" description="covalent" evidence="9">
    <location>
        <position position="337"/>
    </location>
    <ligand>
        <name>heme c</name>
        <dbReference type="ChEBI" id="CHEBI:61717"/>
        <label>3</label>
    </ligand>
</feature>
<feature type="binding site" description="covalent" evidence="9">
    <location>
        <position position="66"/>
    </location>
    <ligand>
        <name>heme c</name>
        <dbReference type="ChEBI" id="CHEBI:61717"/>
        <label>1</label>
    </ligand>
</feature>
<feature type="binding site" description="axial binding residue" evidence="10">
    <location>
        <position position="70"/>
    </location>
    <ligand>
        <name>heme c</name>
        <dbReference type="ChEBI" id="CHEBI:61717"/>
        <label>1</label>
    </ligand>
    <ligandPart>
        <name>Fe</name>
        <dbReference type="ChEBI" id="CHEBI:18248"/>
    </ligandPart>
</feature>
<dbReference type="InterPro" id="IPR036909">
    <property type="entry name" value="Cyt_c-like_dom_sf"/>
</dbReference>
<dbReference type="GO" id="GO:0009055">
    <property type="term" value="F:electron transfer activity"/>
    <property type="evidence" value="ECO:0007669"/>
    <property type="project" value="InterPro"/>
</dbReference>
<keyword evidence="13" id="KW-1185">Reference proteome</keyword>
<evidence type="ECO:0000256" key="4">
    <source>
        <dbReference type="ARBA" id="ARBA00022723"/>
    </source>
</evidence>
<keyword evidence="7 10" id="KW-0408">Iron</keyword>
<proteinExistence type="predicted"/>
<feature type="binding site" description="covalent" evidence="9">
    <location>
        <position position="212"/>
    </location>
    <ligand>
        <name>heme c</name>
        <dbReference type="ChEBI" id="CHEBI:61717"/>
        <label>2</label>
    </ligand>
</feature>
<evidence type="ECO:0000313" key="13">
    <source>
        <dbReference type="Proteomes" id="UP000245890"/>
    </source>
</evidence>
<feature type="domain" description="Cytochrome c" evidence="11">
    <location>
        <begin position="197"/>
        <end position="304"/>
    </location>
</feature>
<dbReference type="OrthoDB" id="9811281at2"/>
<dbReference type="PANTHER" id="PTHR35008:SF8">
    <property type="entry name" value="ALCOHOL DEHYDROGENASE CYTOCHROME C SUBUNIT"/>
    <property type="match status" value="1"/>
</dbReference>
<comment type="cofactor">
    <cofactor evidence="9">
        <name>heme c</name>
        <dbReference type="ChEBI" id="CHEBI:61717"/>
    </cofactor>
    <text evidence="9">Binds 3 heme c groups covalently per subunit.</text>
</comment>
<evidence type="ECO:0000256" key="9">
    <source>
        <dbReference type="PIRSR" id="PIRSR000018-50"/>
    </source>
</evidence>
<keyword evidence="4 10" id="KW-0479">Metal-binding</keyword>
<dbReference type="Gene3D" id="1.10.760.10">
    <property type="entry name" value="Cytochrome c-like domain"/>
    <property type="match status" value="2"/>
</dbReference>
<dbReference type="AlphaFoldDB" id="A0A2U0SGW0"/>
<dbReference type="GO" id="GO:0005886">
    <property type="term" value="C:plasma membrane"/>
    <property type="evidence" value="ECO:0007669"/>
    <property type="project" value="UniProtKB-SubCell"/>
</dbReference>
<evidence type="ECO:0000256" key="1">
    <source>
        <dbReference type="ARBA" id="ARBA00004236"/>
    </source>
</evidence>
<dbReference type="GO" id="GO:0005506">
    <property type="term" value="F:iron ion binding"/>
    <property type="evidence" value="ECO:0007669"/>
    <property type="project" value="InterPro"/>
</dbReference>
<dbReference type="GO" id="GO:0016614">
    <property type="term" value="F:oxidoreductase activity, acting on CH-OH group of donors"/>
    <property type="evidence" value="ECO:0007669"/>
    <property type="project" value="InterPro"/>
</dbReference>
<evidence type="ECO:0000256" key="5">
    <source>
        <dbReference type="ARBA" id="ARBA00022729"/>
    </source>
</evidence>
<feature type="domain" description="Cytochrome c" evidence="11">
    <location>
        <begin position="52"/>
        <end position="155"/>
    </location>
</feature>
<dbReference type="GO" id="GO:0020037">
    <property type="term" value="F:heme binding"/>
    <property type="evidence" value="ECO:0007669"/>
    <property type="project" value="InterPro"/>
</dbReference>
<dbReference type="PANTHER" id="PTHR35008">
    <property type="entry name" value="BLL4482 PROTEIN-RELATED"/>
    <property type="match status" value="1"/>
</dbReference>
<evidence type="ECO:0000256" key="8">
    <source>
        <dbReference type="ARBA" id="ARBA00023136"/>
    </source>
</evidence>
<accession>A0A2U0SGW0</accession>
<protein>
    <submittedName>
        <fullName evidence="12">Cytochrome C</fullName>
    </submittedName>
</protein>
<evidence type="ECO:0000259" key="11">
    <source>
        <dbReference type="PROSITE" id="PS51007"/>
    </source>
</evidence>
<evidence type="ECO:0000313" key="12">
    <source>
        <dbReference type="EMBL" id="PVX30593.1"/>
    </source>
</evidence>
<keyword evidence="8" id="KW-0472">Membrane</keyword>
<keyword evidence="2" id="KW-1003">Cell membrane</keyword>
<dbReference type="InterPro" id="IPR014353">
    <property type="entry name" value="Membr-bd_ADH_cyt_c"/>
</dbReference>
<dbReference type="PIRSF" id="PIRSF000018">
    <property type="entry name" value="Mb_ADH_cyt_c"/>
    <property type="match status" value="1"/>
</dbReference>
<organism evidence="12 13">
    <name type="scientific">Sphingomonas pokkalii</name>
    <dbReference type="NCBI Taxonomy" id="2175090"/>
    <lineage>
        <taxon>Bacteria</taxon>
        <taxon>Pseudomonadati</taxon>
        <taxon>Pseudomonadota</taxon>
        <taxon>Alphaproteobacteria</taxon>
        <taxon>Sphingomonadales</taxon>
        <taxon>Sphingomonadaceae</taxon>
        <taxon>Sphingomonas</taxon>
    </lineage>
</organism>
<dbReference type="SUPFAM" id="SSF46626">
    <property type="entry name" value="Cytochrome c"/>
    <property type="match status" value="3"/>
</dbReference>
<sequence>MVTLRRVTQSRLRWVMALLLLGLAGALIALALSWRPAIAPITPPARSSFAPALVARGAMLAKLGDCAVCHTRDGGAPLAGGRALATPFGTLYSDNLTPDPETGIGTWSASAFRRAMKDGVSRTGAHLYPALPYEHFTHVRDADLDAIYAFLMTRRPVHAAAPANRLIFPLGFRPLLAGWKLLFLHRGETPIDPGRSAAWNRGAYIVEGLGHCGGCHTPRNLAGGEIRSQAYAGGIAEGWRAPALNAANPAARKWTQDALVTYLRTGISPDHSAAAGPMGPVVESLSQVPESEVRAIAAYIGAKMGGGTAPAQARLPDHAGAAARRFPEGAVLFAGACAGCHGPGAPMMGQDRPSLALATTVRDGSATSAAQAVLQGIEPPVAGRGPKMPGFADALTNEQIAAVLGYLRARYTDQPDWKKLPATVAKARKEGAQP</sequence>
<dbReference type="Pfam" id="PF00034">
    <property type="entry name" value="Cytochrom_C"/>
    <property type="match status" value="2"/>
</dbReference>
<feature type="domain" description="Cytochrome c" evidence="11">
    <location>
        <begin position="324"/>
        <end position="411"/>
    </location>
</feature>
<feature type="binding site" description="axial binding residue" evidence="10">
    <location>
        <position position="216"/>
    </location>
    <ligand>
        <name>heme c</name>
        <dbReference type="ChEBI" id="CHEBI:61717"/>
        <label>2</label>
    </ligand>
    <ligandPart>
        <name>Fe</name>
        <dbReference type="ChEBI" id="CHEBI:18248"/>
    </ligandPart>
</feature>
<feature type="binding site" description="covalent" evidence="9">
    <location>
        <position position="69"/>
    </location>
    <ligand>
        <name>heme c</name>
        <dbReference type="ChEBI" id="CHEBI:61717"/>
        <label>1</label>
    </ligand>
</feature>
<evidence type="ECO:0000256" key="7">
    <source>
        <dbReference type="ARBA" id="ARBA00023004"/>
    </source>
</evidence>
<feature type="binding site" description="covalent" evidence="9">
    <location>
        <position position="215"/>
    </location>
    <ligand>
        <name>heme c</name>
        <dbReference type="ChEBI" id="CHEBI:61717"/>
        <label>2</label>
    </ligand>
</feature>
<dbReference type="EMBL" id="QENQ01000001">
    <property type="protein sequence ID" value="PVX30593.1"/>
    <property type="molecule type" value="Genomic_DNA"/>
</dbReference>
<evidence type="ECO:0000256" key="6">
    <source>
        <dbReference type="ARBA" id="ARBA00022737"/>
    </source>
</evidence>
<evidence type="ECO:0000256" key="3">
    <source>
        <dbReference type="ARBA" id="ARBA00022617"/>
    </source>
</evidence>
<dbReference type="PROSITE" id="PS51007">
    <property type="entry name" value="CYTC"/>
    <property type="match status" value="3"/>
</dbReference>